<reference evidence="3" key="1">
    <citation type="submission" date="2016-10" db="EMBL/GenBank/DDBJ databases">
        <authorList>
            <person name="Varghese N."/>
            <person name="Submissions S."/>
        </authorList>
    </citation>
    <scope>NUCLEOTIDE SEQUENCE [LARGE SCALE GENOMIC DNA]</scope>
    <source>
        <strain evidence="3">DSM 46136</strain>
    </source>
</reference>
<proteinExistence type="predicted"/>
<organism evidence="2 3">
    <name type="scientific">Geodermatophilus amargosae</name>
    <dbReference type="NCBI Taxonomy" id="1296565"/>
    <lineage>
        <taxon>Bacteria</taxon>
        <taxon>Bacillati</taxon>
        <taxon>Actinomycetota</taxon>
        <taxon>Actinomycetes</taxon>
        <taxon>Geodermatophilales</taxon>
        <taxon>Geodermatophilaceae</taxon>
        <taxon>Geodermatophilus</taxon>
    </lineage>
</organism>
<evidence type="ECO:0000313" key="3">
    <source>
        <dbReference type="Proteomes" id="UP000199546"/>
    </source>
</evidence>
<gene>
    <name evidence="2" type="ORF">SAMN05660657_04399</name>
</gene>
<sequence length="78" mass="8105">MSADDVRPGISAEDCDNPDAALIQAEWKQFCADPAPESDEGSEISSLKLTNGEPATFAGGEVVTVTVEPWTPPSKLGG</sequence>
<dbReference type="Proteomes" id="UP000199546">
    <property type="component" value="Unassembled WGS sequence"/>
</dbReference>
<protein>
    <submittedName>
        <fullName evidence="2">Uncharacterized protein</fullName>
    </submittedName>
</protein>
<accession>A0A1I7CFF1</accession>
<feature type="region of interest" description="Disordered" evidence="1">
    <location>
        <begin position="34"/>
        <end position="53"/>
    </location>
</feature>
<dbReference type="EMBL" id="FPBA01000021">
    <property type="protein sequence ID" value="SFT98139.1"/>
    <property type="molecule type" value="Genomic_DNA"/>
</dbReference>
<dbReference type="OrthoDB" id="9999446at2"/>
<evidence type="ECO:0000313" key="2">
    <source>
        <dbReference type="EMBL" id="SFT98139.1"/>
    </source>
</evidence>
<dbReference type="AlphaFoldDB" id="A0A1I7CFF1"/>
<dbReference type="RefSeq" id="WP_093582849.1">
    <property type="nucleotide sequence ID" value="NZ_FPBA01000021.1"/>
</dbReference>
<name>A0A1I7CFF1_9ACTN</name>
<keyword evidence="3" id="KW-1185">Reference proteome</keyword>
<evidence type="ECO:0000256" key="1">
    <source>
        <dbReference type="SAM" id="MobiDB-lite"/>
    </source>
</evidence>